<dbReference type="PROSITE" id="PS00108">
    <property type="entry name" value="PROTEIN_KINASE_ST"/>
    <property type="match status" value="1"/>
</dbReference>
<feature type="compositionally biased region" description="Polar residues" evidence="13">
    <location>
        <begin position="1"/>
        <end position="12"/>
    </location>
</feature>
<feature type="compositionally biased region" description="Basic and acidic residues" evidence="13">
    <location>
        <begin position="16"/>
        <end position="26"/>
    </location>
</feature>
<feature type="compositionally biased region" description="Basic and acidic residues" evidence="13">
    <location>
        <begin position="201"/>
        <end position="214"/>
    </location>
</feature>
<feature type="compositionally biased region" description="Basic and acidic residues" evidence="13">
    <location>
        <begin position="349"/>
        <end position="376"/>
    </location>
</feature>
<dbReference type="EC" id="2.7.11.1" evidence="1"/>
<evidence type="ECO:0000256" key="11">
    <source>
        <dbReference type="ARBA" id="ARBA00048659"/>
    </source>
</evidence>
<comment type="catalytic activity">
    <reaction evidence="12">
        <text>L-seryl-[protein] + ATP = O-phospho-L-seryl-[protein] + ADP + H(+)</text>
        <dbReference type="Rhea" id="RHEA:17989"/>
        <dbReference type="Rhea" id="RHEA-COMP:9863"/>
        <dbReference type="Rhea" id="RHEA-COMP:11604"/>
        <dbReference type="ChEBI" id="CHEBI:15378"/>
        <dbReference type="ChEBI" id="CHEBI:29999"/>
        <dbReference type="ChEBI" id="CHEBI:30616"/>
        <dbReference type="ChEBI" id="CHEBI:83421"/>
        <dbReference type="ChEBI" id="CHEBI:456216"/>
        <dbReference type="EC" id="2.7.11.1"/>
    </reaction>
    <physiologicalReaction direction="left-to-right" evidence="12">
        <dbReference type="Rhea" id="RHEA:17990"/>
    </physiologicalReaction>
</comment>
<keyword evidence="6" id="KW-0067">ATP-binding</keyword>
<feature type="region of interest" description="Disordered" evidence="13">
    <location>
        <begin position="1"/>
        <end position="142"/>
    </location>
</feature>
<dbReference type="Gene3D" id="3.30.200.20">
    <property type="entry name" value="Phosphorylase Kinase, domain 1"/>
    <property type="match status" value="1"/>
</dbReference>
<feature type="compositionally biased region" description="Basic and acidic residues" evidence="13">
    <location>
        <begin position="236"/>
        <end position="330"/>
    </location>
</feature>
<evidence type="ECO:0000256" key="7">
    <source>
        <dbReference type="ARBA" id="ARBA00023596"/>
    </source>
</evidence>
<feature type="compositionally biased region" description="Basic residues" evidence="13">
    <location>
        <begin position="40"/>
        <end position="53"/>
    </location>
</feature>
<feature type="non-terminal residue" evidence="15">
    <location>
        <position position="1"/>
    </location>
</feature>
<dbReference type="CDD" id="cd14135">
    <property type="entry name" value="STKc_PRP4"/>
    <property type="match status" value="1"/>
</dbReference>
<feature type="compositionally biased region" description="Basic residues" evidence="13">
    <location>
        <begin position="331"/>
        <end position="348"/>
    </location>
</feature>
<feature type="region of interest" description="Disordered" evidence="13">
    <location>
        <begin position="201"/>
        <end position="426"/>
    </location>
</feature>
<feature type="domain" description="Protein kinase" evidence="14">
    <location>
        <begin position="574"/>
        <end position="891"/>
    </location>
</feature>
<dbReference type="SMART" id="SM00220">
    <property type="entry name" value="S_TKc"/>
    <property type="match status" value="1"/>
</dbReference>
<feature type="compositionally biased region" description="Basic residues" evidence="13">
    <location>
        <begin position="63"/>
        <end position="75"/>
    </location>
</feature>
<dbReference type="Proteomes" id="UP000837857">
    <property type="component" value="Chromosome 1"/>
</dbReference>
<evidence type="ECO:0000256" key="5">
    <source>
        <dbReference type="ARBA" id="ARBA00022777"/>
    </source>
</evidence>
<evidence type="ECO:0000256" key="6">
    <source>
        <dbReference type="ARBA" id="ARBA00022840"/>
    </source>
</evidence>
<evidence type="ECO:0000256" key="12">
    <source>
        <dbReference type="ARBA" id="ARBA00048977"/>
    </source>
</evidence>
<organism evidence="15 16">
    <name type="scientific">Iphiclides podalirius</name>
    <name type="common">scarce swallowtail</name>
    <dbReference type="NCBI Taxonomy" id="110791"/>
    <lineage>
        <taxon>Eukaryota</taxon>
        <taxon>Metazoa</taxon>
        <taxon>Ecdysozoa</taxon>
        <taxon>Arthropoda</taxon>
        <taxon>Hexapoda</taxon>
        <taxon>Insecta</taxon>
        <taxon>Pterygota</taxon>
        <taxon>Neoptera</taxon>
        <taxon>Endopterygota</taxon>
        <taxon>Lepidoptera</taxon>
        <taxon>Glossata</taxon>
        <taxon>Ditrysia</taxon>
        <taxon>Papilionoidea</taxon>
        <taxon>Papilionidae</taxon>
        <taxon>Papilioninae</taxon>
        <taxon>Iphiclides</taxon>
    </lineage>
</organism>
<name>A0ABN8HQL1_9NEOP</name>
<keyword evidence="3" id="KW-0808">Transferase</keyword>
<feature type="compositionally biased region" description="Basic and acidic residues" evidence="13">
    <location>
        <begin position="115"/>
        <end position="126"/>
    </location>
</feature>
<sequence>MGNINKETSNYQIMGRETKNDIETTEKSANGDNVDDEIKKKKKTKKHKKRKRTTGTEDEVDLKKKKKSKKERRKSPKQESETSLSDVEDLITKSRNWAPVDKKSSHTTPITSKDSPYRDKTSKTKNGDSIGKSYSDANSKKKIKLDKADSLEIISSNSETENYQEDCASPELAMIEDDLNLEELMKQKELLQARLVAYFSDKSDDERGTSKEDVGNEVVFQRNVGNKSNTPKKTRKEREYDEKRSSKQKSSNDRLSERDKYRSRRQEDLREIIKRESRRVIEKKIQEKEYRDRKERRKLEDRERERERERERKRERERERERDRERERRSLERKRKDRERDRSHRRSRERSPFSRREQRYSERDRRSRDRSRDRYRARSKNNTSKVDYRDRYKTSTGEKSQFVASSSDEELNISINTDEEEESEEQIIERRRKQREQLMKRLGMGGKVKSDTGKLTPPTVEIKQSPEKVESIVNPPIEVSATPVFAKPKITVDTETEGSELGNNSDTETAKLENPTKGEWDMFADQDNFDNVDTPTAGKFKNKNTLENPSLTDNWDDAEGYYRVRIGETLDNRYSVYGYTGQGVFSNVVRARDLARGSTDVAVKIIRNNEIMHKTGLRELEILKKLNDSDPDDKYHCLRLFRHFFHKRHLCMVLEPLSMNLREVLKKYGKNSGIHIKAVRSYTQQILLALKLLKKTGILHADIKPDNILVNESKLVLKLCDFGAASHIADNEITPYLVSRFYRAPEIILGVPYDFGIDMWSTACTIYELSTGKIMFSGKSNNEMLKYFMDFKGKIPNKIIKKGHFKEQHFDANCNFLYHELDRITEREKVVIMSSIKPSRDLQMELAPPHHRLPPTEAKKILQLKDLLERMLMIDPTKRASVNHCLTHPFIQEKI</sequence>
<proteinExistence type="inferred from homology"/>
<evidence type="ECO:0000313" key="16">
    <source>
        <dbReference type="Proteomes" id="UP000837857"/>
    </source>
</evidence>
<feature type="compositionally biased region" description="Acidic residues" evidence="13">
    <location>
        <begin position="407"/>
        <end position="426"/>
    </location>
</feature>
<keyword evidence="4" id="KW-0547">Nucleotide-binding</keyword>
<keyword evidence="5" id="KW-0418">Kinase</keyword>
<gene>
    <name evidence="15" type="ORF">IPOD504_LOCUS686</name>
</gene>
<evidence type="ECO:0000256" key="1">
    <source>
        <dbReference type="ARBA" id="ARBA00012513"/>
    </source>
</evidence>
<dbReference type="Pfam" id="PF00069">
    <property type="entry name" value="Pkinase"/>
    <property type="match status" value="1"/>
</dbReference>
<dbReference type="InterPro" id="IPR044092">
    <property type="entry name" value="STKc_PRP4"/>
</dbReference>
<keyword evidence="2" id="KW-0723">Serine/threonine-protein kinase</keyword>
<dbReference type="InterPro" id="IPR011009">
    <property type="entry name" value="Kinase-like_dom_sf"/>
</dbReference>
<dbReference type="PANTHER" id="PTHR24058">
    <property type="entry name" value="DUAL SPECIFICITY PROTEIN KINASE"/>
    <property type="match status" value="1"/>
</dbReference>
<comment type="subunit">
    <text evidence="10">Interacts with CLK1 C-terminus. Associates with the U5 snRNP and NCOR1 deacetylase complexes. Identified in the spliceosome C complex.</text>
</comment>
<evidence type="ECO:0000256" key="2">
    <source>
        <dbReference type="ARBA" id="ARBA00022527"/>
    </source>
</evidence>
<evidence type="ECO:0000256" key="4">
    <source>
        <dbReference type="ARBA" id="ARBA00022741"/>
    </source>
</evidence>
<feature type="compositionally biased region" description="Polar residues" evidence="13">
    <location>
        <begin position="394"/>
        <end position="406"/>
    </location>
</feature>
<accession>A0ABN8HQL1</accession>
<evidence type="ECO:0000259" key="14">
    <source>
        <dbReference type="PROSITE" id="PS50011"/>
    </source>
</evidence>
<dbReference type="PROSITE" id="PS50011">
    <property type="entry name" value="PROTEIN_KINASE_DOM"/>
    <property type="match status" value="1"/>
</dbReference>
<dbReference type="InterPro" id="IPR050494">
    <property type="entry name" value="Ser_Thr_dual-spec_kinase"/>
</dbReference>
<protein>
    <recommendedName>
        <fullName evidence="8">Serine/threonine-protein kinase PRP4 homolog</fullName>
        <ecNumber evidence="1">2.7.11.1</ecNumber>
    </recommendedName>
    <alternativeName>
        <fullName evidence="9">PRP4 pre-mRNA-processing factor 4 homolog</fullName>
    </alternativeName>
</protein>
<dbReference type="InterPro" id="IPR000719">
    <property type="entry name" value="Prot_kinase_dom"/>
</dbReference>
<evidence type="ECO:0000256" key="10">
    <source>
        <dbReference type="ARBA" id="ARBA00046964"/>
    </source>
</evidence>
<comment type="catalytic activity">
    <reaction evidence="11">
        <text>L-threonyl-[protein] + ATP = O-phospho-L-threonyl-[protein] + ADP + H(+)</text>
        <dbReference type="Rhea" id="RHEA:46608"/>
        <dbReference type="Rhea" id="RHEA-COMP:11060"/>
        <dbReference type="Rhea" id="RHEA-COMP:11605"/>
        <dbReference type="ChEBI" id="CHEBI:15378"/>
        <dbReference type="ChEBI" id="CHEBI:30013"/>
        <dbReference type="ChEBI" id="CHEBI:30616"/>
        <dbReference type="ChEBI" id="CHEBI:61977"/>
        <dbReference type="ChEBI" id="CHEBI:456216"/>
        <dbReference type="EC" id="2.7.11.1"/>
    </reaction>
    <physiologicalReaction direction="left-to-right" evidence="11">
        <dbReference type="Rhea" id="RHEA:46609"/>
    </physiologicalReaction>
</comment>
<dbReference type="InterPro" id="IPR008271">
    <property type="entry name" value="Ser/Thr_kinase_AS"/>
</dbReference>
<dbReference type="Gene3D" id="1.10.510.10">
    <property type="entry name" value="Transferase(Phosphotransferase) domain 1"/>
    <property type="match status" value="1"/>
</dbReference>
<evidence type="ECO:0000313" key="15">
    <source>
        <dbReference type="EMBL" id="CAH2035751.1"/>
    </source>
</evidence>
<evidence type="ECO:0000256" key="9">
    <source>
        <dbReference type="ARBA" id="ARBA00031858"/>
    </source>
</evidence>
<reference evidence="15" key="1">
    <citation type="submission" date="2022-03" db="EMBL/GenBank/DDBJ databases">
        <authorList>
            <person name="Martin H S."/>
        </authorList>
    </citation>
    <scope>NUCLEOTIDE SEQUENCE</scope>
</reference>
<dbReference type="SUPFAM" id="SSF56112">
    <property type="entry name" value="Protein kinase-like (PK-like)"/>
    <property type="match status" value="1"/>
</dbReference>
<dbReference type="PANTHER" id="PTHR24058:SF103">
    <property type="entry name" value="SERINE_THREONINE-PROTEIN KINASE PRP4 HOMOLOG"/>
    <property type="match status" value="1"/>
</dbReference>
<comment type="similarity">
    <text evidence="7">Belongs to the protein kinase superfamily. CMGC Ser/Thr protein kinase family.</text>
</comment>
<evidence type="ECO:0000256" key="13">
    <source>
        <dbReference type="SAM" id="MobiDB-lite"/>
    </source>
</evidence>
<evidence type="ECO:0000256" key="8">
    <source>
        <dbReference type="ARBA" id="ARBA00023637"/>
    </source>
</evidence>
<dbReference type="EMBL" id="OW152813">
    <property type="protein sequence ID" value="CAH2035751.1"/>
    <property type="molecule type" value="Genomic_DNA"/>
</dbReference>
<evidence type="ECO:0000256" key="3">
    <source>
        <dbReference type="ARBA" id="ARBA00022679"/>
    </source>
</evidence>
<feature type="region of interest" description="Disordered" evidence="13">
    <location>
        <begin position="494"/>
        <end position="513"/>
    </location>
</feature>
<keyword evidence="16" id="KW-1185">Reference proteome</keyword>